<dbReference type="Gene3D" id="3.40.50.1110">
    <property type="entry name" value="SGNH hydrolase"/>
    <property type="match status" value="1"/>
</dbReference>
<name>A0ABM5NMV8_MESH1</name>
<dbReference type="Proteomes" id="UP000013962">
    <property type="component" value="Chromosome"/>
</dbReference>
<dbReference type="EMBL" id="CP003131">
    <property type="protein sequence ID" value="AGM21845.1"/>
    <property type="molecule type" value="Genomic_DNA"/>
</dbReference>
<evidence type="ECO:0000313" key="2">
    <source>
        <dbReference type="EMBL" id="AGM21845.1"/>
    </source>
</evidence>
<dbReference type="InterPro" id="IPR001487">
    <property type="entry name" value="Bromodomain"/>
</dbReference>
<sequence length="948" mass="109241">MGMMKKTLKLGLQVSLPIIFFSGIITAGVFFQPQKKANFPKNFSNEIKKPLLNEINYLALGDFLSTGFDWNNNLDGRGNMVNGSITGISFPAFFVNFAQIIKSDSVKSFKNLALNDSGILDWLYFLEPKNNFLDKARLNNFKAQIYNKSRFTEIIRSVFGDFSSSFPKLIEEIKKANLISISLGFKDFLDAFNSQFFDDLKLSSLKENRKNTDFVLKVDKIFTRIEANLERIITIIKKINPKAHINLIEYYQIQPKIQKYLQDLAENYLIEINDNNLSIYRLNKLIQKVAQKTGVNYINPFRGVNSKVGDEFYFDSHMNFRPQIKGSKQIAQNLILSLTLGKNQINSLSESKDRRIHQTNFSSDLNENQQINLAPDKEILEKLSLNGSLLNFVKADSNFEKESIQALHTFKKEEKTNFSAKDFLSKITPLLDSQQSPFVKLVNEIIDTSGNEANPNFEAFNNIIDIIFKSNFVTNLLQVAQSYLFNSSPTNQTNSKTEQKKPDLLTYLKSTVLTEKEIVKLLIEVLASPYVQKHQNETISLFYNLFFRQKKIIKLIISSFTKDPVYQEIISQVLDFNTLQKFVIFILTELIKNNKDYSTVSSFKDLLLLFLQNSNNYNKSITFIRNFVIEAFKQTDFLKNVLNLLLNKWSFSINHDDQASLVSLISSISDILTRTKTFKNLINLISSEIILGLKLNTEKNSSNLGSFLEILTNLPLKIQNFFKEKDNIFNLSQDILHFSPSVRQLDAIKAFIDKILPFITKIKIKLTDFLALDSNNFTEINLVFEAFVKFLSENNFQQLSKLIKAFLESFFVIDSLKYRNSLDFNGIIFNLISNNSEIIKQIFLDFVITNKNNTQILGIISSIFLKMINNNAVKHLQGQETNTFDRIKIYYLIDTFLLKIKELTNQYNINIAEINSKLADSKNSLEFPELIKKRENLKTFLNINKLKN</sequence>
<feature type="domain" description="Bromo" evidence="1">
    <location>
        <begin position="564"/>
        <end position="625"/>
    </location>
</feature>
<evidence type="ECO:0000259" key="1">
    <source>
        <dbReference type="PROSITE" id="PS50014"/>
    </source>
</evidence>
<dbReference type="InterPro" id="IPR036514">
    <property type="entry name" value="SGNH_hydro_sf"/>
</dbReference>
<proteinExistence type="predicted"/>
<accession>A0ABM5NMV8</accession>
<dbReference type="SUPFAM" id="SSF52266">
    <property type="entry name" value="SGNH hydrolase"/>
    <property type="match status" value="1"/>
</dbReference>
<evidence type="ECO:0000313" key="3">
    <source>
        <dbReference type="Proteomes" id="UP000013962"/>
    </source>
</evidence>
<dbReference type="PROSITE" id="PS50014">
    <property type="entry name" value="BROMODOMAIN_2"/>
    <property type="match status" value="1"/>
</dbReference>
<keyword evidence="3" id="KW-1185">Reference proteome</keyword>
<organism evidence="2 3">
    <name type="scientific">Mesomycoplasma hyopneumoniae 168-L</name>
    <dbReference type="NCBI Taxonomy" id="1116211"/>
    <lineage>
        <taxon>Bacteria</taxon>
        <taxon>Bacillati</taxon>
        <taxon>Mycoplasmatota</taxon>
        <taxon>Mycoplasmoidales</taxon>
        <taxon>Metamycoplasmataceae</taxon>
        <taxon>Mesomycoplasma</taxon>
    </lineage>
</organism>
<protein>
    <recommendedName>
        <fullName evidence="1">Bromo domain-containing protein</fullName>
    </recommendedName>
</protein>
<reference evidence="2 3" key="1">
    <citation type="journal article" date="2013" name="BMC Genomics">
        <title>Comparative genomic analyses of Mycoplasma hyopneumoniae pathogenic 168 strain and its high-passaged attenuated strain.</title>
        <authorList>
            <person name="Liu W."/>
            <person name="Xiao S."/>
            <person name="Li M."/>
            <person name="Guo S."/>
            <person name="Li S."/>
            <person name="Luo R."/>
            <person name="Feng Z."/>
            <person name="Li B."/>
            <person name="Zhou Z."/>
            <person name="Shao G."/>
            <person name="Chen H."/>
            <person name="Fang L."/>
        </authorList>
    </citation>
    <scope>NUCLEOTIDE SEQUENCE [LARGE SCALE GENOMIC DNA]</scope>
    <source>
        <strain evidence="2 3">168-L</strain>
    </source>
</reference>
<gene>
    <name evidence="2" type="ORF">MHP168L_066</name>
</gene>